<evidence type="ECO:0000256" key="1">
    <source>
        <dbReference type="ARBA" id="ARBA00004651"/>
    </source>
</evidence>
<keyword evidence="2" id="KW-0813">Transport</keyword>
<evidence type="ECO:0000313" key="8">
    <source>
        <dbReference type="EMBL" id="WBL35134.1"/>
    </source>
</evidence>
<dbReference type="PANTHER" id="PTHR34229:SF1">
    <property type="entry name" value="METAL TRANSPORT PROTEIN HI_1621-RELATED"/>
    <property type="match status" value="1"/>
</dbReference>
<dbReference type="RefSeq" id="WP_270055662.1">
    <property type="nucleotide sequence ID" value="NZ_CP115149.1"/>
</dbReference>
<organism evidence="8 9">
    <name type="scientific">Tepidiforma flava</name>
    <dbReference type="NCBI Taxonomy" id="3004094"/>
    <lineage>
        <taxon>Bacteria</taxon>
        <taxon>Bacillati</taxon>
        <taxon>Chloroflexota</taxon>
        <taxon>Tepidiformia</taxon>
        <taxon>Tepidiformales</taxon>
        <taxon>Tepidiformaceae</taxon>
        <taxon>Tepidiforma</taxon>
    </lineage>
</organism>
<protein>
    <submittedName>
        <fullName evidence="8">Energy-coupling factor ABC transporter permease</fullName>
    </submittedName>
</protein>
<dbReference type="Proteomes" id="UP001212803">
    <property type="component" value="Chromosome"/>
</dbReference>
<evidence type="ECO:0000313" key="9">
    <source>
        <dbReference type="Proteomes" id="UP001212803"/>
    </source>
</evidence>
<dbReference type="EMBL" id="CP115149">
    <property type="protein sequence ID" value="WBL35134.1"/>
    <property type="molecule type" value="Genomic_DNA"/>
</dbReference>
<evidence type="ECO:0000256" key="7">
    <source>
        <dbReference type="SAM" id="Phobius"/>
    </source>
</evidence>
<gene>
    <name evidence="8" type="ORF">O0235_10075</name>
</gene>
<feature type="transmembrane region" description="Helical" evidence="7">
    <location>
        <begin position="12"/>
        <end position="34"/>
    </location>
</feature>
<name>A0ABY7M4W2_9CHLR</name>
<dbReference type="Gene3D" id="1.10.1760.20">
    <property type="match status" value="1"/>
</dbReference>
<keyword evidence="4 7" id="KW-0812">Transmembrane</keyword>
<keyword evidence="3" id="KW-1003">Cell membrane</keyword>
<feature type="transmembrane region" description="Helical" evidence="7">
    <location>
        <begin position="151"/>
        <end position="171"/>
    </location>
</feature>
<dbReference type="InterPro" id="IPR002751">
    <property type="entry name" value="CbiM/NikMN"/>
</dbReference>
<accession>A0ABY7M4W2</accession>
<keyword evidence="5 7" id="KW-1133">Transmembrane helix</keyword>
<dbReference type="Pfam" id="PF01891">
    <property type="entry name" value="CbiM"/>
    <property type="match status" value="1"/>
</dbReference>
<evidence type="ECO:0000256" key="3">
    <source>
        <dbReference type="ARBA" id="ARBA00022475"/>
    </source>
</evidence>
<feature type="transmembrane region" description="Helical" evidence="7">
    <location>
        <begin position="178"/>
        <end position="205"/>
    </location>
</feature>
<evidence type="ECO:0000256" key="6">
    <source>
        <dbReference type="ARBA" id="ARBA00023136"/>
    </source>
</evidence>
<evidence type="ECO:0000256" key="5">
    <source>
        <dbReference type="ARBA" id="ARBA00022989"/>
    </source>
</evidence>
<keyword evidence="9" id="KW-1185">Reference proteome</keyword>
<feature type="transmembrane region" description="Helical" evidence="7">
    <location>
        <begin position="109"/>
        <end position="131"/>
    </location>
</feature>
<comment type="subcellular location">
    <subcellularLocation>
        <location evidence="1">Cell membrane</location>
        <topology evidence="1">Multi-pass membrane protein</topology>
    </subcellularLocation>
</comment>
<dbReference type="PANTHER" id="PTHR34229">
    <property type="entry name" value="METAL TRANSPORT PROTEIN HI_1621-RELATED"/>
    <property type="match status" value="1"/>
</dbReference>
<evidence type="ECO:0000256" key="4">
    <source>
        <dbReference type="ARBA" id="ARBA00022692"/>
    </source>
</evidence>
<keyword evidence="6 7" id="KW-0472">Membrane</keyword>
<sequence length="222" mass="22500">MTPIFLLHAADGFFSVPVSIVFWVITAAALAVSLRQVSARLDDRAIPLMGVMAAFIFAGQMFNFQIPGGTSGHLLGGVLAAVLLGPYAAAIVMACVIAVQAIVFQDGGLVVLGVNIFNMGLIGTFGGYAVYRAVAAALGGEAKGRLPAAAVAAWLSVVAAAVVCSFQLAVSGTTSLEAALVAMVGWHVIIGIGEAIITVGALAFIQASRADLLTLRDAPASS</sequence>
<feature type="transmembrane region" description="Helical" evidence="7">
    <location>
        <begin position="78"/>
        <end position="102"/>
    </location>
</feature>
<feature type="transmembrane region" description="Helical" evidence="7">
    <location>
        <begin position="46"/>
        <end position="66"/>
    </location>
</feature>
<reference evidence="8 9" key="1">
    <citation type="journal article" date="2023" name="ISME J.">
        <title>Thermophilic Dehalococcoidia with unusual traits shed light on an unexpected past.</title>
        <authorList>
            <person name="Palmer M."/>
            <person name="Covington J.K."/>
            <person name="Zhou E.M."/>
            <person name="Thomas S.C."/>
            <person name="Habib N."/>
            <person name="Seymour C.O."/>
            <person name="Lai D."/>
            <person name="Johnston J."/>
            <person name="Hashimi A."/>
            <person name="Jiao J.Y."/>
            <person name="Muok A.R."/>
            <person name="Liu L."/>
            <person name="Xian W.D."/>
            <person name="Zhi X.Y."/>
            <person name="Li M.M."/>
            <person name="Silva L.P."/>
            <person name="Bowen B.P."/>
            <person name="Louie K."/>
            <person name="Briegel A."/>
            <person name="Pett-Ridge J."/>
            <person name="Weber P.K."/>
            <person name="Tocheva E.I."/>
            <person name="Woyke T."/>
            <person name="Northen T.R."/>
            <person name="Mayali X."/>
            <person name="Li W.J."/>
            <person name="Hedlund B.P."/>
        </authorList>
    </citation>
    <scope>NUCLEOTIDE SEQUENCE [LARGE SCALE GENOMIC DNA]</scope>
    <source>
        <strain evidence="8 9">YIM 72310</strain>
    </source>
</reference>
<proteinExistence type="predicted"/>
<evidence type="ECO:0000256" key="2">
    <source>
        <dbReference type="ARBA" id="ARBA00022448"/>
    </source>
</evidence>